<dbReference type="SUPFAM" id="SSF49599">
    <property type="entry name" value="TRAF domain-like"/>
    <property type="match status" value="1"/>
</dbReference>
<dbReference type="InterPro" id="IPR013083">
    <property type="entry name" value="Znf_RING/FYVE/PHD"/>
</dbReference>
<evidence type="ECO:0000313" key="9">
    <source>
        <dbReference type="Proteomes" id="UP000281553"/>
    </source>
</evidence>
<keyword evidence="3" id="KW-0862">Zinc</keyword>
<dbReference type="Gene3D" id="3.30.40.10">
    <property type="entry name" value="Zinc/RING finger domain, C3HC4 (zinc finger)"/>
    <property type="match status" value="2"/>
</dbReference>
<feature type="domain" description="RING-type" evidence="7">
    <location>
        <begin position="99"/>
        <end position="142"/>
    </location>
</feature>
<evidence type="ECO:0000256" key="5">
    <source>
        <dbReference type="PROSITE-ProRule" id="PRU00175"/>
    </source>
</evidence>
<feature type="region of interest" description="Disordered" evidence="6">
    <location>
        <begin position="558"/>
        <end position="659"/>
    </location>
</feature>
<evidence type="ECO:0000313" key="8">
    <source>
        <dbReference type="EMBL" id="VDN09788.1"/>
    </source>
</evidence>
<keyword evidence="9" id="KW-1185">Reference proteome</keyword>
<feature type="compositionally biased region" description="Low complexity" evidence="6">
    <location>
        <begin position="631"/>
        <end position="644"/>
    </location>
</feature>
<dbReference type="SUPFAM" id="SSF57850">
    <property type="entry name" value="RING/U-box"/>
    <property type="match status" value="1"/>
</dbReference>
<feature type="region of interest" description="Disordered" evidence="6">
    <location>
        <begin position="726"/>
        <end position="745"/>
    </location>
</feature>
<dbReference type="EMBL" id="UYRU01047780">
    <property type="protein sequence ID" value="VDN09788.1"/>
    <property type="molecule type" value="Genomic_DNA"/>
</dbReference>
<organism evidence="8 9">
    <name type="scientific">Dibothriocephalus latus</name>
    <name type="common">Fish tapeworm</name>
    <name type="synonym">Diphyllobothrium latum</name>
    <dbReference type="NCBI Taxonomy" id="60516"/>
    <lineage>
        <taxon>Eukaryota</taxon>
        <taxon>Metazoa</taxon>
        <taxon>Spiralia</taxon>
        <taxon>Lophotrochozoa</taxon>
        <taxon>Platyhelminthes</taxon>
        <taxon>Cestoda</taxon>
        <taxon>Eucestoda</taxon>
        <taxon>Diphyllobothriidea</taxon>
        <taxon>Diphyllobothriidae</taxon>
        <taxon>Dibothriocephalus</taxon>
    </lineage>
</organism>
<dbReference type="OrthoDB" id="1737200at2759"/>
<dbReference type="Proteomes" id="UP000281553">
    <property type="component" value="Unassembled WGS sequence"/>
</dbReference>
<evidence type="ECO:0000259" key="7">
    <source>
        <dbReference type="PROSITE" id="PS50089"/>
    </source>
</evidence>
<gene>
    <name evidence="8" type="ORF">DILT_LOCUS5619</name>
</gene>
<evidence type="ECO:0000256" key="6">
    <source>
        <dbReference type="SAM" id="MobiDB-lite"/>
    </source>
</evidence>
<evidence type="ECO:0000256" key="1">
    <source>
        <dbReference type="ARBA" id="ARBA00022723"/>
    </source>
</evidence>
<sequence>MLADSESTDTLVLQKMKDGTDRDVQDTEGDRLFEQPEKASMESVAKLNTSDEVPETSDGDGVSTDEEQRGSDEQSEVLDHRTLGEDRQLYAALQRLLKCTVCYEPRPDTNQCKNGHLICRLCTTRLERNATAAAKAQCPTCRITLHPGLSRCLLAQQLASELPAPCSFCGEYFRQSELNRHEGMECKMRPVKCRYNIFGCSWRGHWIDIEKHHEVCFYPRKKVHEIEPIITEYINRKTKPVQDLKQAWKELLGSLGDKPRGMVMNLKEICLRKKLREIGSSEMSLDELCFTGSTNALVQFGSPMTCIDVSFDSDEKKVHYRIKFNGGLTPSFRFRLIFFHIGGTKVDVLDHLHAPNTVPNTESQRFSCNLLLDEKQDFLLPNKRLLEKSDLDKEYASAKVDMLILYDLNRCSLRITPVEVHEWTPVCTANTQPFSSSGVRQNNYSAQESNATLLNHHIGSDSPPTTDLEPTSLSHALDRGSLAGRRPSTNWRNTAGMENLTTADPLLLDLSTRGVDTGETSNFIAPARPQETRQEVIQQNLFDADMFATLSNNNALEEEDYEGDTVSSALGGGLGNVVTTRRSGARRSARTEQLNSNDMSHREQQQDYEPEEPSETDVNRHNATRRRSTRRSTTPTVPTPGRQGQQRRRLKLVRLDSGTQTLGSKINHRWLEPKVIRNVPPMETNTSASAEAEPHLSPSLAARLIGSLQRMAPYLSRMHLASNLQVISRHSRRPGRPKGSTRRNRGRVLGLRYTRHLGRKRGAVGRRSTASRRSIQVTSRQEPSVNRWFKLNPLAFTQPLVSFMTSVKERGWQIMSWTRRSAPTENTGALDNSNGAVSNEGTGADLATRLDNVLTVAGSGALVPSECDSIELAQRAFRTDPMSEIA</sequence>
<proteinExistence type="inferred from homology"/>
<dbReference type="PANTHER" id="PTHR23059:SF4">
    <property type="entry name" value="ZINC FINGER TRAF-TYPE-CONTAINING PROTEIN 1"/>
    <property type="match status" value="1"/>
</dbReference>
<feature type="compositionally biased region" description="Acidic residues" evidence="6">
    <location>
        <begin position="606"/>
        <end position="615"/>
    </location>
</feature>
<dbReference type="GO" id="GO:0008270">
    <property type="term" value="F:zinc ion binding"/>
    <property type="evidence" value="ECO:0007669"/>
    <property type="project" value="UniProtKB-KW"/>
</dbReference>
<name>A0A3P7LIR0_DIBLA</name>
<dbReference type="GO" id="GO:0005634">
    <property type="term" value="C:nucleus"/>
    <property type="evidence" value="ECO:0007669"/>
    <property type="project" value="TreeGrafter"/>
</dbReference>
<dbReference type="InterPro" id="IPR039338">
    <property type="entry name" value="ZFTRAF1"/>
</dbReference>
<keyword evidence="2 5" id="KW-0863">Zinc-finger</keyword>
<reference evidence="8 9" key="1">
    <citation type="submission" date="2018-11" db="EMBL/GenBank/DDBJ databases">
        <authorList>
            <consortium name="Pathogen Informatics"/>
        </authorList>
    </citation>
    <scope>NUCLEOTIDE SEQUENCE [LARGE SCALE GENOMIC DNA]</scope>
</reference>
<accession>A0A3P7LIR0</accession>
<dbReference type="PROSITE" id="PS50089">
    <property type="entry name" value="ZF_RING_2"/>
    <property type="match status" value="1"/>
</dbReference>
<evidence type="ECO:0000256" key="4">
    <source>
        <dbReference type="ARBA" id="ARBA00034319"/>
    </source>
</evidence>
<feature type="region of interest" description="Disordered" evidence="6">
    <location>
        <begin position="1"/>
        <end position="82"/>
    </location>
</feature>
<dbReference type="PANTHER" id="PTHR23059">
    <property type="entry name" value="CYSTEINE AND HISTIDINE-RICH PROTEIN 1"/>
    <property type="match status" value="1"/>
</dbReference>
<evidence type="ECO:0000256" key="3">
    <source>
        <dbReference type="ARBA" id="ARBA00022833"/>
    </source>
</evidence>
<comment type="similarity">
    <text evidence="4">Belongs to the ZFTRAF1 family.</text>
</comment>
<protein>
    <recommendedName>
        <fullName evidence="7">RING-type domain-containing protein</fullName>
    </recommendedName>
</protein>
<dbReference type="InterPro" id="IPR001841">
    <property type="entry name" value="Znf_RING"/>
</dbReference>
<feature type="compositionally biased region" description="Basic and acidic residues" evidence="6">
    <location>
        <begin position="66"/>
        <end position="82"/>
    </location>
</feature>
<feature type="compositionally biased region" description="Basic and acidic residues" evidence="6">
    <location>
        <begin position="15"/>
        <end position="40"/>
    </location>
</feature>
<evidence type="ECO:0000256" key="2">
    <source>
        <dbReference type="ARBA" id="ARBA00022771"/>
    </source>
</evidence>
<keyword evidence="1" id="KW-0479">Metal-binding</keyword>
<dbReference type="AlphaFoldDB" id="A0A3P7LIR0"/>
<feature type="compositionally biased region" description="Basic residues" evidence="6">
    <location>
        <begin position="729"/>
        <end position="745"/>
    </location>
</feature>